<sequence length="173" mass="19162">MGYLRKNRYVTSVFIVVIAACSYKSKDWPEPPLNATPKDRQVVSITTEDGTPVPAVVTARYGNPAKECLAPKVAGRRGRDYPHASITIQSEANIFPIYLDRYENAGPCPWNVMDVSVRLLGTDGQVAITGGMSSLAFYSGYHFEWFCDLKRPGVNQCMRGSVPGWTKIIISVR</sequence>
<dbReference type="RefSeq" id="WP_354016211.1">
    <property type="nucleotide sequence ID" value="NZ_JBEPMU010000017.1"/>
</dbReference>
<organism evidence="1 2">
    <name type="scientific">Dyella japonica</name>
    <dbReference type="NCBI Taxonomy" id="231455"/>
    <lineage>
        <taxon>Bacteria</taxon>
        <taxon>Pseudomonadati</taxon>
        <taxon>Pseudomonadota</taxon>
        <taxon>Gammaproteobacteria</taxon>
        <taxon>Lysobacterales</taxon>
        <taxon>Rhodanobacteraceae</taxon>
        <taxon>Dyella</taxon>
    </lineage>
</organism>
<comment type="caution">
    <text evidence="1">The sequence shown here is derived from an EMBL/GenBank/DDBJ whole genome shotgun (WGS) entry which is preliminary data.</text>
</comment>
<dbReference type="PROSITE" id="PS51257">
    <property type="entry name" value="PROKAR_LIPOPROTEIN"/>
    <property type="match status" value="1"/>
</dbReference>
<evidence type="ECO:0008006" key="3">
    <source>
        <dbReference type="Google" id="ProtNLM"/>
    </source>
</evidence>
<protein>
    <recommendedName>
        <fullName evidence="3">Lipoprotein</fullName>
    </recommendedName>
</protein>
<evidence type="ECO:0000313" key="1">
    <source>
        <dbReference type="EMBL" id="MET3654900.1"/>
    </source>
</evidence>
<dbReference type="EMBL" id="JBEPMU010000017">
    <property type="protein sequence ID" value="MET3654900.1"/>
    <property type="molecule type" value="Genomic_DNA"/>
</dbReference>
<reference evidence="1 2" key="1">
    <citation type="submission" date="2024-06" db="EMBL/GenBank/DDBJ databases">
        <title>Sorghum-associated microbial communities from plants grown in Nebraska, USA.</title>
        <authorList>
            <person name="Schachtman D."/>
        </authorList>
    </citation>
    <scope>NUCLEOTIDE SEQUENCE [LARGE SCALE GENOMIC DNA]</scope>
    <source>
        <strain evidence="1 2">1073</strain>
    </source>
</reference>
<dbReference type="Proteomes" id="UP001549184">
    <property type="component" value="Unassembled WGS sequence"/>
</dbReference>
<gene>
    <name evidence="1" type="ORF">ABIC75_004649</name>
</gene>
<accession>A0ABV2K1E5</accession>
<name>A0ABV2K1E5_9GAMM</name>
<proteinExistence type="predicted"/>
<evidence type="ECO:0000313" key="2">
    <source>
        <dbReference type="Proteomes" id="UP001549184"/>
    </source>
</evidence>
<keyword evidence="2" id="KW-1185">Reference proteome</keyword>